<dbReference type="Gene3D" id="1.25.40.10">
    <property type="entry name" value="Tetratricopeptide repeat domain"/>
    <property type="match status" value="1"/>
</dbReference>
<feature type="chain" id="PRO_5008565089" evidence="1">
    <location>
        <begin position="24"/>
        <end position="700"/>
    </location>
</feature>
<dbReference type="InterPro" id="IPR011990">
    <property type="entry name" value="TPR-like_helical_dom_sf"/>
</dbReference>
<keyword evidence="1" id="KW-0732">Signal</keyword>
<dbReference type="Pfam" id="PF13283">
    <property type="entry name" value="NfrA_C"/>
    <property type="match status" value="1"/>
</dbReference>
<reference evidence="3 4" key="1">
    <citation type="submission" date="2015-12" db="EMBL/GenBank/DDBJ databases">
        <title>Diversity of Burkholderia near neighbor genomes.</title>
        <authorList>
            <person name="Sahl J."/>
            <person name="Wagner D."/>
            <person name="Keim P."/>
        </authorList>
    </citation>
    <scope>NUCLEOTIDE SEQUENCE [LARGE SCALE GENOMIC DNA]</scope>
    <source>
        <strain evidence="3 4">MSMB0783</strain>
    </source>
</reference>
<feature type="domain" description="Bacteriophage N4 adsorption protein A C-terminal" evidence="2">
    <location>
        <begin position="526"/>
        <end position="695"/>
    </location>
</feature>
<dbReference type="AlphaFoldDB" id="A0A1B4LK25"/>
<dbReference type="InterPro" id="IPR025137">
    <property type="entry name" value="NfrA_C"/>
</dbReference>
<gene>
    <name evidence="3" type="ORF">WJ35_20380</name>
</gene>
<accession>A0A1B4LK25</accession>
<name>A0A1B4LK25_9BURK</name>
<evidence type="ECO:0000256" key="1">
    <source>
        <dbReference type="SAM" id="SignalP"/>
    </source>
</evidence>
<evidence type="ECO:0000313" key="4">
    <source>
        <dbReference type="Proteomes" id="UP000243680"/>
    </source>
</evidence>
<dbReference type="SUPFAM" id="SSF48452">
    <property type="entry name" value="TPR-like"/>
    <property type="match status" value="2"/>
</dbReference>
<evidence type="ECO:0000259" key="2">
    <source>
        <dbReference type="Pfam" id="PF13283"/>
    </source>
</evidence>
<dbReference type="Proteomes" id="UP000243680">
    <property type="component" value="Chromosome 2"/>
</dbReference>
<protein>
    <submittedName>
        <fullName evidence="3">3-isopropylmalate dehydratase</fullName>
    </submittedName>
</protein>
<dbReference type="EMBL" id="CP013422">
    <property type="protein sequence ID" value="AOJ77464.1"/>
    <property type="molecule type" value="Genomic_DNA"/>
</dbReference>
<dbReference type="PROSITE" id="PS51257">
    <property type="entry name" value="PROKAR_LIPOPROTEIN"/>
    <property type="match status" value="1"/>
</dbReference>
<feature type="signal peptide" evidence="1">
    <location>
        <begin position="1"/>
        <end position="23"/>
    </location>
</feature>
<evidence type="ECO:0000313" key="3">
    <source>
        <dbReference type="EMBL" id="AOJ77464.1"/>
    </source>
</evidence>
<sequence length="700" mass="78600">MKVHARPTCIAIALGIAAGSACAQGEPDRLLESCYAHIRAGDDKGALQLFETSFARRRATPRQYVDAAYTAHRLGQNDPAYDKQALRLFESSFAQQPGTARQYVDAAYTACRLGKNDPAYDRQALQLFEASFARHAGTALEYIDAAYIARRLGDSDPAYDRQAMRFFEASFALQPGTALQYVDAAYTARRLGKNDPAYDKLALRYFDASFALQPGTALQYVDAAYTARRLGENDPAYDKLALRYFDASFALQPGTALQYVDAAYTARRLGNSDPAYDKLALRYFDASFALQPGTALQYVDAAYTARRLGQNDPAYDKLALRYFEASFALQPGTAQQYLDAAYTARRLGERDPAYDKLSLRFFDASFAVQPGAAHQYLDAAYTARRVGRDYPAYEKDALRYFAAGFTRQHESALEYADAAYTARGLGENELADRFFHDSIDANAQAPQYDAEQAYAYRRAVDDAERRVGAIVNVAYQSGGFRPQETIGILQGGTEVYWQPPKIGYDNGRIFQVFARQYSTLYDRSGGITGLPTLQWSVGARYKPLSSQNLVFTAEKLMTGGRYAYDDWLFRVGYSIDDGIDLHPVKPDWTTWQFYTESAYFVRQQRLVQPVELRYGHSWRIDSISSHLVMFPHAAIAGDYDTRALHKLALGIGPGIGMRYWFRESAYRAPASWIDLDVQYRVRLTDADRAKGLVVRATLWF</sequence>
<dbReference type="RefSeq" id="WP_069239852.1">
    <property type="nucleotide sequence ID" value="NZ_CP013422.1"/>
</dbReference>
<proteinExistence type="predicted"/>
<organism evidence="3 4">
    <name type="scientific">Burkholderia ubonensis</name>
    <dbReference type="NCBI Taxonomy" id="101571"/>
    <lineage>
        <taxon>Bacteria</taxon>
        <taxon>Pseudomonadati</taxon>
        <taxon>Pseudomonadota</taxon>
        <taxon>Betaproteobacteria</taxon>
        <taxon>Burkholderiales</taxon>
        <taxon>Burkholderiaceae</taxon>
        <taxon>Burkholderia</taxon>
        <taxon>Burkholderia cepacia complex</taxon>
    </lineage>
</organism>